<dbReference type="PANTHER" id="PTHR11145:SF8">
    <property type="entry name" value="RE57120P"/>
    <property type="match status" value="1"/>
</dbReference>
<accession>A0A7S3HNI9</accession>
<dbReference type="InterPro" id="IPR000210">
    <property type="entry name" value="BTB/POZ_dom"/>
</dbReference>
<dbReference type="Pfam" id="PF02214">
    <property type="entry name" value="BTB_2"/>
    <property type="match status" value="1"/>
</dbReference>
<dbReference type="InterPro" id="IPR045068">
    <property type="entry name" value="BACURD1-3"/>
</dbReference>
<dbReference type="SMART" id="SM00225">
    <property type="entry name" value="BTB"/>
    <property type="match status" value="1"/>
</dbReference>
<dbReference type="InterPro" id="IPR003131">
    <property type="entry name" value="T1-type_BTB"/>
</dbReference>
<dbReference type="SUPFAM" id="SSF54695">
    <property type="entry name" value="POZ domain"/>
    <property type="match status" value="1"/>
</dbReference>
<dbReference type="EMBL" id="HBIC01056664">
    <property type="protein sequence ID" value="CAE0300181.1"/>
    <property type="molecule type" value="Transcribed_RNA"/>
</dbReference>
<evidence type="ECO:0000259" key="1">
    <source>
        <dbReference type="SMART" id="SM00225"/>
    </source>
</evidence>
<dbReference type="PANTHER" id="PTHR11145">
    <property type="entry name" value="BTB/POZ DOMAIN-CONTAINING ADAPTER FOR CUL3-MEDIATED RHOA DEGRADATION PROTEIN FAMILY MEMBER"/>
    <property type="match status" value="1"/>
</dbReference>
<name>A0A7S3HNI9_9STRA</name>
<organism evidence="2">
    <name type="scientific">Spumella elongata</name>
    <dbReference type="NCBI Taxonomy" id="89044"/>
    <lineage>
        <taxon>Eukaryota</taxon>
        <taxon>Sar</taxon>
        <taxon>Stramenopiles</taxon>
        <taxon>Ochrophyta</taxon>
        <taxon>Chrysophyceae</taxon>
        <taxon>Chromulinales</taxon>
        <taxon>Chromulinaceae</taxon>
        <taxon>Spumella</taxon>
    </lineage>
</organism>
<dbReference type="GO" id="GO:0051260">
    <property type="term" value="P:protein homooligomerization"/>
    <property type="evidence" value="ECO:0007669"/>
    <property type="project" value="InterPro"/>
</dbReference>
<sequence length="127" mass="14853">METEVWELEKERLSHIKSFESKIKLDVGGVKFTTSLTTLRRFPDTMIGAMFSGRHAFQLDDEGYYFIDRDGTHFRYILNFLRSPETFLCELTGPALNEFKNECDYYALNELMFPFKPVSATIQVDFP</sequence>
<dbReference type="AlphaFoldDB" id="A0A7S3HNI9"/>
<dbReference type="InterPro" id="IPR011333">
    <property type="entry name" value="SKP1/BTB/POZ_sf"/>
</dbReference>
<dbReference type="Gene3D" id="3.30.710.10">
    <property type="entry name" value="Potassium Channel Kv1.1, Chain A"/>
    <property type="match status" value="1"/>
</dbReference>
<protein>
    <recommendedName>
        <fullName evidence="1">BTB domain-containing protein</fullName>
    </recommendedName>
</protein>
<feature type="domain" description="BTB" evidence="1">
    <location>
        <begin position="21"/>
        <end position="123"/>
    </location>
</feature>
<reference evidence="2" key="1">
    <citation type="submission" date="2021-01" db="EMBL/GenBank/DDBJ databases">
        <authorList>
            <person name="Corre E."/>
            <person name="Pelletier E."/>
            <person name="Niang G."/>
            <person name="Scheremetjew M."/>
            <person name="Finn R."/>
            <person name="Kale V."/>
            <person name="Holt S."/>
            <person name="Cochrane G."/>
            <person name="Meng A."/>
            <person name="Brown T."/>
            <person name="Cohen L."/>
        </authorList>
    </citation>
    <scope>NUCLEOTIDE SEQUENCE</scope>
    <source>
        <strain evidence="2">CCAP 955/1</strain>
    </source>
</reference>
<evidence type="ECO:0000313" key="2">
    <source>
        <dbReference type="EMBL" id="CAE0300181.1"/>
    </source>
</evidence>
<proteinExistence type="predicted"/>
<gene>
    <name evidence="2" type="ORF">SELO1098_LOCUS29037</name>
</gene>